<dbReference type="EMBL" id="BIFS01000002">
    <property type="protein sequence ID" value="GCE22778.1"/>
    <property type="molecule type" value="Genomic_DNA"/>
</dbReference>
<sequence>MADIKGDEMLVPVEDLVGKKLGDYHLTHKLIGQGERADAYSVNGKVVSRGK</sequence>
<keyword evidence="2" id="KW-1185">Reference proteome</keyword>
<evidence type="ECO:0000313" key="2">
    <source>
        <dbReference type="Proteomes" id="UP000287188"/>
    </source>
</evidence>
<evidence type="ECO:0000313" key="1">
    <source>
        <dbReference type="EMBL" id="GCE22778.1"/>
    </source>
</evidence>
<reference evidence="2" key="1">
    <citation type="submission" date="2018-12" db="EMBL/GenBank/DDBJ databases">
        <title>Tengunoibacter tsumagoiensis gen. nov., sp. nov., Dictyobacter kobayashii sp. nov., D. alpinus sp. nov., and D. joshuensis sp. nov. and description of Dictyobacteraceae fam. nov. within the order Ktedonobacterales isolated from Tengu-no-mugimeshi.</title>
        <authorList>
            <person name="Wang C.M."/>
            <person name="Zheng Y."/>
            <person name="Sakai Y."/>
            <person name="Toyoda A."/>
            <person name="Minakuchi Y."/>
            <person name="Abe K."/>
            <person name="Yokota A."/>
            <person name="Yabe S."/>
        </authorList>
    </citation>
    <scope>NUCLEOTIDE SEQUENCE [LARGE SCALE GENOMIC DNA]</scope>
    <source>
        <strain evidence="2">Uno11</strain>
    </source>
</reference>
<protein>
    <submittedName>
        <fullName evidence="1">Uncharacterized protein</fullName>
    </submittedName>
</protein>
<dbReference type="Proteomes" id="UP000287188">
    <property type="component" value="Unassembled WGS sequence"/>
</dbReference>
<organism evidence="1 2">
    <name type="scientific">Dictyobacter kobayashii</name>
    <dbReference type="NCBI Taxonomy" id="2014872"/>
    <lineage>
        <taxon>Bacteria</taxon>
        <taxon>Bacillati</taxon>
        <taxon>Chloroflexota</taxon>
        <taxon>Ktedonobacteria</taxon>
        <taxon>Ktedonobacterales</taxon>
        <taxon>Dictyobacteraceae</taxon>
        <taxon>Dictyobacter</taxon>
    </lineage>
</organism>
<accession>A0A402AUI1</accession>
<comment type="caution">
    <text evidence="1">The sequence shown here is derived from an EMBL/GenBank/DDBJ whole genome shotgun (WGS) entry which is preliminary data.</text>
</comment>
<name>A0A402AUI1_9CHLR</name>
<gene>
    <name evidence="1" type="ORF">KDK_65780</name>
</gene>
<proteinExistence type="predicted"/>
<dbReference type="AlphaFoldDB" id="A0A402AUI1"/>